<keyword evidence="3" id="KW-1185">Reference proteome</keyword>
<dbReference type="PANTHER" id="PTHR33050:SF7">
    <property type="entry name" value="RIBONUCLEASE H"/>
    <property type="match status" value="1"/>
</dbReference>
<dbReference type="SUPFAM" id="SSF56672">
    <property type="entry name" value="DNA/RNA polymerases"/>
    <property type="match status" value="1"/>
</dbReference>
<feature type="compositionally biased region" description="Gly residues" evidence="1">
    <location>
        <begin position="584"/>
        <end position="602"/>
    </location>
</feature>
<feature type="compositionally biased region" description="Low complexity" evidence="1">
    <location>
        <begin position="352"/>
        <end position="365"/>
    </location>
</feature>
<evidence type="ECO:0008006" key="4">
    <source>
        <dbReference type="Google" id="ProtNLM"/>
    </source>
</evidence>
<evidence type="ECO:0000313" key="2">
    <source>
        <dbReference type="EMBL" id="CAE7539472.1"/>
    </source>
</evidence>
<evidence type="ECO:0000256" key="1">
    <source>
        <dbReference type="SAM" id="MobiDB-lite"/>
    </source>
</evidence>
<sequence>MADNDIFLGLAQAEVNKAVAWLEDARHMPASSGFSPTQWLWHWFSSTPAFAPVTEAAEKMDAVFGFSSGDWAFHWIEEMEKATLNPASASSQAAPTQTTLDSKWPHFPNGHRSLGLAPADLLRAHTWLEEAASFKGASGWEEDDWLRYWMEQDPIFETLLQRAKEANHGWNIGQWLWLWVSQADRPQPPPAPPLDTAPPLATRIGPDAFLLSQHNETIIVRQIYCRSTCQDCGAGHCGVVLTREDLPHRHRCLLAQPTPSDKLSVLWESLSLDFPEEVASHSELNRTIRNFGFLATSFDQLDQWLESHGLLDFGSGTHADLRCLWHRSHALACSEGQTAAVPFPPQSPALPLPQDQSLSSASDPSRTVSAAASWNEPFPAKLSSDKTAELRAAFLRKYPSEVLDDSTMPSARLLALAFKQASSQEWRFIPWRWRMSVLELQEQQLQRPRKLARTELADLILDDIPSRNLPDTLGMFALSKILHLHSVAMAMVTDVHLVTLKKYESTFLRFASARFDSSSGLRPPNALECEQADRRFWEAVSELRLQGWSLDDCIHENTAVRSELASLLAPRVFLPKAMRRPEGKGAGGGKGNSPGAGFGNGRGRGKGKGDGRGRGSGLGTGRGGSGLGNQGNSAGTPTNRQALEPMLSIFPHAGELALSVPDSPSPRSHTDPDVATSAPDSPNPTLSLAPVTTETMPGPFPPISSRVASALQSVRDFKQPFFLDICAGAGSPLSLAFLEQGVPCLSIDILIDTNMDLLQDDFFEHLLRICTSRQVALAHAAPPCKEYSRLKLLPRGPKALRTPAFLNGLPDLSASQALRVQESHLVFVRCVQLLHVSFSCGAQVSLEQPPNSMAWMEPIATNFLAAISADLVHVAACSVDLDMHKAWLFATSFRAFQAFASTCPHTEGTHLALQGLRDEFGNFCSRASAEYPRPLADMCAEQALPLFDVKQGGGVALSFASVPLLSKPKALHEAPVASQDGAGIFSTPDWSAPPSGATDVFAHLRPKLMAFLLHGRFPQRLRTLVLGGSAEPLFSSSEIDDLRGIFQDWLSAHFPAISVSWEISAGQPYCLQALAAVSRICQDRDSSLFTCLEQGVPTGFDGDIPLSNVFLPQGGGHPFEQSLGICHGNWSSAEADLPTLHALVEEEISNGWFLELDSLEAAQERFGDKLAIGKMSIVKAEGKKPRLVVDSTVCGPGRRWLFYRVCPSGANFSALWFQRLGSFFLRTLHLWTWLRHALLGYVDDFILFQDQEIIGLTACMTLAFCALFNIPLSNAKLQLGSCIHWIGWHFSFGSGTFSIPIEKVQKLKRLLQEALQGRHVAKRTLDKVTGLLQWFCKLYKHFKPWLQTLYADANRPLATNYSIDPGDWPGLAICVNEGLVFTSTPPGTSIPTGAKLIEARHLALQSKKDLAKIPTSKRIWMRVTDPSTTRRKLSVSSRESLQFWLKWCEVPPLFFPLQKPADVPIVCAAADARADGDLVPAHQDITCYETLAQLGLILCLHSVVPLARWTVRLRTLSDNTGAEAGINKLYSSAFPLSVFLKRLSMLACLTGIELDVFHVPGEKNDDADLLSRWSDESQPLPAKFLSDFRVDCSLARIWHFRSDVRLWPPDAKLKWQPP</sequence>
<gene>
    <name evidence="2" type="ORF">SNAT2548_LOCUS30249</name>
</gene>
<dbReference type="PANTHER" id="PTHR33050">
    <property type="entry name" value="REVERSE TRANSCRIPTASE DOMAIN-CONTAINING PROTEIN"/>
    <property type="match status" value="1"/>
</dbReference>
<feature type="compositionally biased region" description="Pro residues" evidence="1">
    <location>
        <begin position="342"/>
        <end position="351"/>
    </location>
</feature>
<reference evidence="2" key="1">
    <citation type="submission" date="2021-02" db="EMBL/GenBank/DDBJ databases">
        <authorList>
            <person name="Dougan E. K."/>
            <person name="Rhodes N."/>
            <person name="Thang M."/>
            <person name="Chan C."/>
        </authorList>
    </citation>
    <scope>NUCLEOTIDE SEQUENCE</scope>
</reference>
<feature type="compositionally biased region" description="Gly residues" evidence="1">
    <location>
        <begin position="614"/>
        <end position="629"/>
    </location>
</feature>
<organism evidence="2 3">
    <name type="scientific">Symbiodinium natans</name>
    <dbReference type="NCBI Taxonomy" id="878477"/>
    <lineage>
        <taxon>Eukaryota</taxon>
        <taxon>Sar</taxon>
        <taxon>Alveolata</taxon>
        <taxon>Dinophyceae</taxon>
        <taxon>Suessiales</taxon>
        <taxon>Symbiodiniaceae</taxon>
        <taxon>Symbiodinium</taxon>
    </lineage>
</organism>
<feature type="compositionally biased region" description="Polar residues" evidence="1">
    <location>
        <begin position="678"/>
        <end position="695"/>
    </location>
</feature>
<feature type="region of interest" description="Disordered" evidence="1">
    <location>
        <begin position="342"/>
        <end position="365"/>
    </location>
</feature>
<comment type="caution">
    <text evidence="2">The sequence shown here is derived from an EMBL/GenBank/DDBJ whole genome shotgun (WGS) entry which is preliminary data.</text>
</comment>
<evidence type="ECO:0000313" key="3">
    <source>
        <dbReference type="Proteomes" id="UP000604046"/>
    </source>
</evidence>
<name>A0A812TVU2_9DINO</name>
<dbReference type="EMBL" id="CAJNDS010002597">
    <property type="protein sequence ID" value="CAE7539472.1"/>
    <property type="molecule type" value="Genomic_DNA"/>
</dbReference>
<dbReference type="InterPro" id="IPR043502">
    <property type="entry name" value="DNA/RNA_pol_sf"/>
</dbReference>
<protein>
    <recommendedName>
        <fullName evidence="4">Reverse transcriptase domain-containing protein</fullName>
    </recommendedName>
</protein>
<accession>A0A812TVU2</accession>
<dbReference type="Proteomes" id="UP000604046">
    <property type="component" value="Unassembled WGS sequence"/>
</dbReference>
<feature type="region of interest" description="Disordered" evidence="1">
    <location>
        <begin position="656"/>
        <end position="695"/>
    </location>
</feature>
<feature type="region of interest" description="Disordered" evidence="1">
    <location>
        <begin position="579"/>
        <end position="639"/>
    </location>
</feature>
<proteinExistence type="predicted"/>
<dbReference type="InterPro" id="IPR052055">
    <property type="entry name" value="Hepadnavirus_pol/RT"/>
</dbReference>